<proteinExistence type="predicted"/>
<evidence type="ECO:0000259" key="1">
    <source>
        <dbReference type="Pfam" id="PF13456"/>
    </source>
</evidence>
<reference evidence="2 3" key="1">
    <citation type="journal article" date="2014" name="Am. J. Bot.">
        <title>Genome assembly and annotation for red clover (Trifolium pratense; Fabaceae).</title>
        <authorList>
            <person name="Istvanek J."/>
            <person name="Jaros M."/>
            <person name="Krenek A."/>
            <person name="Repkova J."/>
        </authorList>
    </citation>
    <scope>NUCLEOTIDE SEQUENCE [LARGE SCALE GENOMIC DNA]</scope>
    <source>
        <strain evidence="3">cv. Tatra</strain>
        <tissue evidence="2">Young leaves</tissue>
    </source>
</reference>
<feature type="non-terminal residue" evidence="2">
    <location>
        <position position="40"/>
    </location>
</feature>
<dbReference type="Proteomes" id="UP000236291">
    <property type="component" value="Unassembled WGS sequence"/>
</dbReference>
<accession>A0A2K3JL15</accession>
<dbReference type="EMBL" id="ASHM01068949">
    <property type="protein sequence ID" value="PNX54717.1"/>
    <property type="molecule type" value="Genomic_DNA"/>
</dbReference>
<protein>
    <recommendedName>
        <fullName evidence="1">RNase H type-1 domain-containing protein</fullName>
    </recommendedName>
</protein>
<comment type="caution">
    <text evidence="2">The sequence shown here is derived from an EMBL/GenBank/DDBJ whole genome shotgun (WGS) entry which is preliminary data.</text>
</comment>
<evidence type="ECO:0000313" key="2">
    <source>
        <dbReference type="EMBL" id="PNX54717.1"/>
    </source>
</evidence>
<gene>
    <name evidence="2" type="ORF">L195_g048338</name>
</gene>
<name>A0A2K3JL15_TRIPR</name>
<dbReference type="GO" id="GO:0003676">
    <property type="term" value="F:nucleic acid binding"/>
    <property type="evidence" value="ECO:0007669"/>
    <property type="project" value="InterPro"/>
</dbReference>
<dbReference type="AlphaFoldDB" id="A0A2K3JL15"/>
<dbReference type="Pfam" id="PF13456">
    <property type="entry name" value="RVT_3"/>
    <property type="match status" value="1"/>
</dbReference>
<organism evidence="2 3">
    <name type="scientific">Trifolium pratense</name>
    <name type="common">Red clover</name>
    <dbReference type="NCBI Taxonomy" id="57577"/>
    <lineage>
        <taxon>Eukaryota</taxon>
        <taxon>Viridiplantae</taxon>
        <taxon>Streptophyta</taxon>
        <taxon>Embryophyta</taxon>
        <taxon>Tracheophyta</taxon>
        <taxon>Spermatophyta</taxon>
        <taxon>Magnoliopsida</taxon>
        <taxon>eudicotyledons</taxon>
        <taxon>Gunneridae</taxon>
        <taxon>Pentapetalae</taxon>
        <taxon>rosids</taxon>
        <taxon>fabids</taxon>
        <taxon>Fabales</taxon>
        <taxon>Fabaceae</taxon>
        <taxon>Papilionoideae</taxon>
        <taxon>50 kb inversion clade</taxon>
        <taxon>NPAAA clade</taxon>
        <taxon>Hologalegina</taxon>
        <taxon>IRL clade</taxon>
        <taxon>Trifolieae</taxon>
        <taxon>Trifolium</taxon>
    </lineage>
</organism>
<reference evidence="2 3" key="2">
    <citation type="journal article" date="2017" name="Front. Plant Sci.">
        <title>Gene Classification and Mining of Molecular Markers Useful in Red Clover (Trifolium pratense) Breeding.</title>
        <authorList>
            <person name="Istvanek J."/>
            <person name="Dluhosova J."/>
            <person name="Dluhos P."/>
            <person name="Patkova L."/>
            <person name="Nedelnik J."/>
            <person name="Repkova J."/>
        </authorList>
    </citation>
    <scope>NUCLEOTIDE SEQUENCE [LARGE SCALE GENOMIC DNA]</scope>
    <source>
        <strain evidence="3">cv. Tatra</strain>
        <tissue evidence="2">Young leaves</tissue>
    </source>
</reference>
<evidence type="ECO:0000313" key="3">
    <source>
        <dbReference type="Proteomes" id="UP000236291"/>
    </source>
</evidence>
<dbReference type="InterPro" id="IPR002156">
    <property type="entry name" value="RNaseH_domain"/>
</dbReference>
<sequence>MSMHKLAIVEGEAMAILQAMHEAFSRRWTNIVFESDSKVV</sequence>
<feature type="domain" description="RNase H type-1" evidence="1">
    <location>
        <begin position="7"/>
        <end position="40"/>
    </location>
</feature>
<dbReference type="GO" id="GO:0004523">
    <property type="term" value="F:RNA-DNA hybrid ribonuclease activity"/>
    <property type="evidence" value="ECO:0007669"/>
    <property type="project" value="InterPro"/>
</dbReference>